<protein>
    <submittedName>
        <fullName evidence="1">Uncharacterized protein</fullName>
    </submittedName>
</protein>
<gene>
    <name evidence="1" type="ORF">Ddye_015834</name>
</gene>
<proteinExistence type="predicted"/>
<keyword evidence="2" id="KW-1185">Reference proteome</keyword>
<dbReference type="AlphaFoldDB" id="A0AAD9WZX0"/>
<comment type="caution">
    <text evidence="1">The sequence shown here is derived from an EMBL/GenBank/DDBJ whole genome shotgun (WGS) entry which is preliminary data.</text>
</comment>
<evidence type="ECO:0000313" key="2">
    <source>
        <dbReference type="Proteomes" id="UP001280121"/>
    </source>
</evidence>
<dbReference type="EMBL" id="JANJYI010000005">
    <property type="protein sequence ID" value="KAK2648345.1"/>
    <property type="molecule type" value="Genomic_DNA"/>
</dbReference>
<organism evidence="1 2">
    <name type="scientific">Dipteronia dyeriana</name>
    <dbReference type="NCBI Taxonomy" id="168575"/>
    <lineage>
        <taxon>Eukaryota</taxon>
        <taxon>Viridiplantae</taxon>
        <taxon>Streptophyta</taxon>
        <taxon>Embryophyta</taxon>
        <taxon>Tracheophyta</taxon>
        <taxon>Spermatophyta</taxon>
        <taxon>Magnoliopsida</taxon>
        <taxon>eudicotyledons</taxon>
        <taxon>Gunneridae</taxon>
        <taxon>Pentapetalae</taxon>
        <taxon>rosids</taxon>
        <taxon>malvids</taxon>
        <taxon>Sapindales</taxon>
        <taxon>Sapindaceae</taxon>
        <taxon>Hippocastanoideae</taxon>
        <taxon>Acereae</taxon>
        <taxon>Dipteronia</taxon>
    </lineage>
</organism>
<name>A0AAD9WZX0_9ROSI</name>
<dbReference type="Proteomes" id="UP001280121">
    <property type="component" value="Unassembled WGS sequence"/>
</dbReference>
<sequence>MLRVIIGQSLRLLMRNPKADLILHCMTAYVLNPYYFFNGPTSKFYNNEVSNGFCTFAEILYPDDPEKQNLFVNIEFGKYLGIEGPFGRPLAMKGCEKNDEFYNPSKQMYVQFNSRLMDKRKRRTDNKVYILLANDASNAQGWIVDDEIEPSSGLDDVDMRDLEDDFQSDNEAVEENVEFESDDDIVFQLDEYVVEDEALEAQS</sequence>
<evidence type="ECO:0000313" key="1">
    <source>
        <dbReference type="EMBL" id="KAK2648345.1"/>
    </source>
</evidence>
<reference evidence="1" key="1">
    <citation type="journal article" date="2023" name="Plant J.">
        <title>Genome sequences and population genomics provide insights into the demographic history, inbreeding, and mutation load of two 'living fossil' tree species of Dipteronia.</title>
        <authorList>
            <person name="Feng Y."/>
            <person name="Comes H.P."/>
            <person name="Chen J."/>
            <person name="Zhu S."/>
            <person name="Lu R."/>
            <person name="Zhang X."/>
            <person name="Li P."/>
            <person name="Qiu J."/>
            <person name="Olsen K.M."/>
            <person name="Qiu Y."/>
        </authorList>
    </citation>
    <scope>NUCLEOTIDE SEQUENCE</scope>
    <source>
        <strain evidence="1">KIB01</strain>
    </source>
</reference>
<accession>A0AAD9WZX0</accession>